<dbReference type="AlphaFoldDB" id="A0A2C9D774"/>
<keyword evidence="4" id="KW-0378">Hydrolase</keyword>
<keyword evidence="6" id="KW-0464">Manganese</keyword>
<dbReference type="PROSITE" id="PS51462">
    <property type="entry name" value="NUDIX"/>
    <property type="match status" value="1"/>
</dbReference>
<evidence type="ECO:0000256" key="2">
    <source>
        <dbReference type="ARBA" id="ARBA00001946"/>
    </source>
</evidence>
<dbReference type="KEGG" id="hdi:HDIA_2060"/>
<name>A0A2C9D774_9HYPH</name>
<dbReference type="InterPro" id="IPR039121">
    <property type="entry name" value="NUDT19"/>
</dbReference>
<feature type="region of interest" description="Disordered" evidence="7">
    <location>
        <begin position="1"/>
        <end position="21"/>
    </location>
</feature>
<sequence>MNAPMHGRTGNRTGANGEKPGYLRPKDAATILILDKTLSGIRVLMGRRPAKDAFMPAAYVFPGGRVDPTDGRAFAASELDPIVRDRLMDRMRPKPSAARARGLALCALRETAEETGYLIGKSETDLARVVCEDWAPFRDARVAPDLGALRLLARAITPPGRVRRFDSRFFVVWADAIALAPDGVAGTGELENIAWPTLDEADDLELPRITRSVIHDLKNRLVKDPALSPGGPAVFYRPVGETFVHETL</sequence>
<dbReference type="SUPFAM" id="SSF55811">
    <property type="entry name" value="Nudix"/>
    <property type="match status" value="1"/>
</dbReference>
<keyword evidence="3" id="KW-0479">Metal-binding</keyword>
<evidence type="ECO:0000256" key="3">
    <source>
        <dbReference type="ARBA" id="ARBA00022723"/>
    </source>
</evidence>
<evidence type="ECO:0000256" key="1">
    <source>
        <dbReference type="ARBA" id="ARBA00001936"/>
    </source>
</evidence>
<dbReference type="EMBL" id="LT960614">
    <property type="protein sequence ID" value="SON55601.1"/>
    <property type="molecule type" value="Genomic_DNA"/>
</dbReference>
<evidence type="ECO:0000256" key="4">
    <source>
        <dbReference type="ARBA" id="ARBA00022801"/>
    </source>
</evidence>
<evidence type="ECO:0000313" key="9">
    <source>
        <dbReference type="EMBL" id="SON55601.1"/>
    </source>
</evidence>
<evidence type="ECO:0000256" key="5">
    <source>
        <dbReference type="ARBA" id="ARBA00022842"/>
    </source>
</evidence>
<dbReference type="PANTHER" id="PTHR12318">
    <property type="entry name" value="TESTOSTERONE-REGULATED PROTEIN RP2"/>
    <property type="match status" value="1"/>
</dbReference>
<reference evidence="10" key="1">
    <citation type="submission" date="2017-09" db="EMBL/GenBank/DDBJ databases">
        <title>Genome sequence of Nannocystis excedens DSM 71.</title>
        <authorList>
            <person name="Blom J."/>
        </authorList>
    </citation>
    <scope>NUCLEOTIDE SEQUENCE [LARGE SCALE GENOMIC DNA]</scope>
    <source>
        <strain evidence="10">type strain: E19</strain>
    </source>
</reference>
<feature type="domain" description="Nudix hydrolase" evidence="8">
    <location>
        <begin position="24"/>
        <end position="219"/>
    </location>
</feature>
<keyword evidence="5" id="KW-0460">Magnesium</keyword>
<dbReference type="InterPro" id="IPR015797">
    <property type="entry name" value="NUDIX_hydrolase-like_dom_sf"/>
</dbReference>
<accession>A0A2C9D774</accession>
<keyword evidence="10" id="KW-1185">Reference proteome</keyword>
<evidence type="ECO:0000256" key="6">
    <source>
        <dbReference type="ARBA" id="ARBA00023211"/>
    </source>
</evidence>
<proteinExistence type="predicted"/>
<comment type="cofactor">
    <cofactor evidence="1">
        <name>Mn(2+)</name>
        <dbReference type="ChEBI" id="CHEBI:29035"/>
    </cofactor>
</comment>
<evidence type="ECO:0000256" key="7">
    <source>
        <dbReference type="SAM" id="MobiDB-lite"/>
    </source>
</evidence>
<dbReference type="RefSeq" id="WP_197708127.1">
    <property type="nucleotide sequence ID" value="NZ_LT960614.1"/>
</dbReference>
<dbReference type="Proteomes" id="UP000223606">
    <property type="component" value="Chromosome 1"/>
</dbReference>
<organism evidence="9 10">
    <name type="scientific">Hartmannibacter diazotrophicus</name>
    <dbReference type="NCBI Taxonomy" id="1482074"/>
    <lineage>
        <taxon>Bacteria</taxon>
        <taxon>Pseudomonadati</taxon>
        <taxon>Pseudomonadota</taxon>
        <taxon>Alphaproteobacteria</taxon>
        <taxon>Hyphomicrobiales</taxon>
        <taxon>Pleomorphomonadaceae</taxon>
        <taxon>Hartmannibacter</taxon>
    </lineage>
</organism>
<protein>
    <submittedName>
        <fullName evidence="9">NUDIX domain protein</fullName>
    </submittedName>
</protein>
<dbReference type="GO" id="GO:0046872">
    <property type="term" value="F:metal ion binding"/>
    <property type="evidence" value="ECO:0007669"/>
    <property type="project" value="UniProtKB-KW"/>
</dbReference>
<dbReference type="PANTHER" id="PTHR12318:SF0">
    <property type="entry name" value="ACYL-COENZYME A DIPHOSPHATASE NUDT19"/>
    <property type="match status" value="1"/>
</dbReference>
<evidence type="ECO:0000313" key="10">
    <source>
        <dbReference type="Proteomes" id="UP000223606"/>
    </source>
</evidence>
<dbReference type="GO" id="GO:0016818">
    <property type="term" value="F:hydrolase activity, acting on acid anhydrides, in phosphorus-containing anhydrides"/>
    <property type="evidence" value="ECO:0007669"/>
    <property type="project" value="InterPro"/>
</dbReference>
<dbReference type="InterPro" id="IPR000086">
    <property type="entry name" value="NUDIX_hydrolase_dom"/>
</dbReference>
<gene>
    <name evidence="9" type="ORF">HDIA_2060</name>
</gene>
<dbReference type="CDD" id="cd18870">
    <property type="entry name" value="NUDIX_AcylCoAdiphos_Nudt19"/>
    <property type="match status" value="1"/>
</dbReference>
<comment type="cofactor">
    <cofactor evidence="2">
        <name>Mg(2+)</name>
        <dbReference type="ChEBI" id="CHEBI:18420"/>
    </cofactor>
</comment>
<evidence type="ECO:0000259" key="8">
    <source>
        <dbReference type="PROSITE" id="PS51462"/>
    </source>
</evidence>
<dbReference type="Gene3D" id="3.90.79.10">
    <property type="entry name" value="Nucleoside Triphosphate Pyrophosphohydrolase"/>
    <property type="match status" value="1"/>
</dbReference>